<reference evidence="2 3" key="1">
    <citation type="submission" date="2017-12" db="EMBL/GenBank/DDBJ databases">
        <title>Hemimetabolous genomes reveal molecular basis of termite eusociality.</title>
        <authorList>
            <person name="Harrison M.C."/>
            <person name="Jongepier E."/>
            <person name="Robertson H.M."/>
            <person name="Arning N."/>
            <person name="Bitard-Feildel T."/>
            <person name="Chao H."/>
            <person name="Childers C.P."/>
            <person name="Dinh H."/>
            <person name="Doddapaneni H."/>
            <person name="Dugan S."/>
            <person name="Gowin J."/>
            <person name="Greiner C."/>
            <person name="Han Y."/>
            <person name="Hu H."/>
            <person name="Hughes D.S.T."/>
            <person name="Huylmans A.-K."/>
            <person name="Kemena C."/>
            <person name="Kremer L.P.M."/>
            <person name="Lee S.L."/>
            <person name="Lopez-Ezquerra A."/>
            <person name="Mallet L."/>
            <person name="Monroy-Kuhn J.M."/>
            <person name="Moser A."/>
            <person name="Murali S.C."/>
            <person name="Muzny D.M."/>
            <person name="Otani S."/>
            <person name="Piulachs M.-D."/>
            <person name="Poelchau M."/>
            <person name="Qu J."/>
            <person name="Schaub F."/>
            <person name="Wada-Katsumata A."/>
            <person name="Worley K.C."/>
            <person name="Xie Q."/>
            <person name="Ylla G."/>
            <person name="Poulsen M."/>
            <person name="Gibbs R.A."/>
            <person name="Schal C."/>
            <person name="Richards S."/>
            <person name="Belles X."/>
            <person name="Korb J."/>
            <person name="Bornberg-Bauer E."/>
        </authorList>
    </citation>
    <scope>NUCLEOTIDE SEQUENCE [LARGE SCALE GENOMIC DNA]</scope>
    <source>
        <tissue evidence="2">Whole body</tissue>
    </source>
</reference>
<dbReference type="InParanoid" id="A0A2J7R1Q8"/>
<accession>A0A2J7R1Q8</accession>
<keyword evidence="1" id="KW-1133">Transmembrane helix</keyword>
<evidence type="ECO:0000256" key="1">
    <source>
        <dbReference type="SAM" id="Phobius"/>
    </source>
</evidence>
<keyword evidence="1" id="KW-0472">Membrane</keyword>
<organism evidence="2 3">
    <name type="scientific">Cryptotermes secundus</name>
    <dbReference type="NCBI Taxonomy" id="105785"/>
    <lineage>
        <taxon>Eukaryota</taxon>
        <taxon>Metazoa</taxon>
        <taxon>Ecdysozoa</taxon>
        <taxon>Arthropoda</taxon>
        <taxon>Hexapoda</taxon>
        <taxon>Insecta</taxon>
        <taxon>Pterygota</taxon>
        <taxon>Neoptera</taxon>
        <taxon>Polyneoptera</taxon>
        <taxon>Dictyoptera</taxon>
        <taxon>Blattodea</taxon>
        <taxon>Blattoidea</taxon>
        <taxon>Termitoidae</taxon>
        <taxon>Kalotermitidae</taxon>
        <taxon>Cryptotermitinae</taxon>
        <taxon>Cryptotermes</taxon>
    </lineage>
</organism>
<name>A0A2J7R1Q8_9NEOP</name>
<keyword evidence="3" id="KW-1185">Reference proteome</keyword>
<keyword evidence="1" id="KW-0812">Transmembrane</keyword>
<proteinExistence type="predicted"/>
<gene>
    <name evidence="2" type="ORF">B7P43_G03790</name>
</gene>
<dbReference type="AlphaFoldDB" id="A0A2J7R1Q8"/>
<feature type="transmembrane region" description="Helical" evidence="1">
    <location>
        <begin position="45"/>
        <end position="64"/>
    </location>
</feature>
<dbReference type="EMBL" id="NEVH01008202">
    <property type="protein sequence ID" value="PNF34758.1"/>
    <property type="molecule type" value="Genomic_DNA"/>
</dbReference>
<sequence>MIIGRLVTTRISPVVFRNFQKRNAYTRKANVISAPARNKISRLEAFIHSVVLFGAITAYPAYVMRTLKTGK</sequence>
<dbReference type="Proteomes" id="UP000235965">
    <property type="component" value="Unassembled WGS sequence"/>
</dbReference>
<evidence type="ECO:0000313" key="3">
    <source>
        <dbReference type="Proteomes" id="UP000235965"/>
    </source>
</evidence>
<evidence type="ECO:0000313" key="2">
    <source>
        <dbReference type="EMBL" id="PNF34758.1"/>
    </source>
</evidence>
<dbReference type="UniPathway" id="UPA00705"/>
<dbReference type="GO" id="GO:0006119">
    <property type="term" value="P:oxidative phosphorylation"/>
    <property type="evidence" value="ECO:0007669"/>
    <property type="project" value="UniProtKB-UniPathway"/>
</dbReference>
<protein>
    <submittedName>
        <fullName evidence="2">Uncharacterized protein</fullName>
    </submittedName>
</protein>
<comment type="caution">
    <text evidence="2">The sequence shown here is derived from an EMBL/GenBank/DDBJ whole genome shotgun (WGS) entry which is preliminary data.</text>
</comment>